<dbReference type="OrthoDB" id="4216147at2"/>
<name>A0A9X7JQ16_9ACTN</name>
<organism evidence="1 2">
    <name type="scientific">Streptosporangium nondiastaticum</name>
    <dbReference type="NCBI Taxonomy" id="35764"/>
    <lineage>
        <taxon>Bacteria</taxon>
        <taxon>Bacillati</taxon>
        <taxon>Actinomycetota</taxon>
        <taxon>Actinomycetes</taxon>
        <taxon>Streptosporangiales</taxon>
        <taxon>Streptosporangiaceae</taxon>
        <taxon>Streptosporangium</taxon>
    </lineage>
</organism>
<dbReference type="AlphaFoldDB" id="A0A9X7JQ16"/>
<reference evidence="1 2" key="1">
    <citation type="submission" date="2018-03" db="EMBL/GenBank/DDBJ databases">
        <title>Chitinolytic properties of Streptosporangium nondiastaticum TBG75A20.</title>
        <authorList>
            <person name="Gayathri V."/>
            <person name="Shiburaj S."/>
        </authorList>
    </citation>
    <scope>NUCLEOTIDE SEQUENCE [LARGE SCALE GENOMIC DNA]</scope>
    <source>
        <strain evidence="1 2">TBG75A20</strain>
    </source>
</reference>
<dbReference type="RefSeq" id="WP_106677007.1">
    <property type="nucleotide sequence ID" value="NZ_PXWG01000035.1"/>
</dbReference>
<proteinExistence type="predicted"/>
<gene>
    <name evidence="1" type="ORF">B7P34_15830</name>
</gene>
<sequence length="244" mass="25806">MQFQSTDVVARVTFRTSAADSADAALREFRPLADELRPLAVESWATDPGDAGEGFTVEFLLTLPAPESDDITEVLRTATAPLLERLGFDAGNLDVDAEDRDAVVWADDDARPDAVTACGAAVVYVRIGRDPNEPKELVPEGGPLTEEEAVELFEAMKSLAGLVLVLNVEVVGLDASPARELVREQAVRLRQRFLGDGVPDALPLEEVSAGGGTRQFSVAVDLGDEGPEPPAAMAAAQEALGVRG</sequence>
<dbReference type="Proteomes" id="UP000242427">
    <property type="component" value="Unassembled WGS sequence"/>
</dbReference>
<protein>
    <submittedName>
        <fullName evidence="1">Uncharacterized protein</fullName>
    </submittedName>
</protein>
<keyword evidence="2" id="KW-1185">Reference proteome</keyword>
<evidence type="ECO:0000313" key="1">
    <source>
        <dbReference type="EMBL" id="PSJ27814.1"/>
    </source>
</evidence>
<dbReference type="EMBL" id="PXWG01000035">
    <property type="protein sequence ID" value="PSJ27814.1"/>
    <property type="molecule type" value="Genomic_DNA"/>
</dbReference>
<comment type="caution">
    <text evidence="1">The sequence shown here is derived from an EMBL/GenBank/DDBJ whole genome shotgun (WGS) entry which is preliminary data.</text>
</comment>
<evidence type="ECO:0000313" key="2">
    <source>
        <dbReference type="Proteomes" id="UP000242427"/>
    </source>
</evidence>
<accession>A0A9X7JQ16</accession>